<evidence type="ECO:0000313" key="1">
    <source>
        <dbReference type="EMBL" id="JAH38870.1"/>
    </source>
</evidence>
<reference evidence="1" key="1">
    <citation type="submission" date="2014-11" db="EMBL/GenBank/DDBJ databases">
        <authorList>
            <person name="Amaro Gonzalez C."/>
        </authorList>
    </citation>
    <scope>NUCLEOTIDE SEQUENCE</scope>
</reference>
<name>A0A0E9SDX2_ANGAN</name>
<proteinExistence type="predicted"/>
<organism evidence="1">
    <name type="scientific">Anguilla anguilla</name>
    <name type="common">European freshwater eel</name>
    <name type="synonym">Muraena anguilla</name>
    <dbReference type="NCBI Taxonomy" id="7936"/>
    <lineage>
        <taxon>Eukaryota</taxon>
        <taxon>Metazoa</taxon>
        <taxon>Chordata</taxon>
        <taxon>Craniata</taxon>
        <taxon>Vertebrata</taxon>
        <taxon>Euteleostomi</taxon>
        <taxon>Actinopterygii</taxon>
        <taxon>Neopterygii</taxon>
        <taxon>Teleostei</taxon>
        <taxon>Anguilliformes</taxon>
        <taxon>Anguillidae</taxon>
        <taxon>Anguilla</taxon>
    </lineage>
</organism>
<sequence>MKGHKVHELLNCTKLESFDFRAYGQGEKRYSQPFPGIYAVWRNVWRDWNPNAMNFHLDPISYILHFSGKRMKTNRHKRLLP</sequence>
<accession>A0A0E9SDX2</accession>
<reference evidence="1" key="2">
    <citation type="journal article" date="2015" name="Fish Shellfish Immunol.">
        <title>Early steps in the European eel (Anguilla anguilla)-Vibrio vulnificus interaction in the gills: Role of the RtxA13 toxin.</title>
        <authorList>
            <person name="Callol A."/>
            <person name="Pajuelo D."/>
            <person name="Ebbesson L."/>
            <person name="Teles M."/>
            <person name="MacKenzie S."/>
            <person name="Amaro C."/>
        </authorList>
    </citation>
    <scope>NUCLEOTIDE SEQUENCE</scope>
</reference>
<dbReference type="AlphaFoldDB" id="A0A0E9SDX2"/>
<protein>
    <submittedName>
        <fullName evidence="1">Uncharacterized protein</fullName>
    </submittedName>
</protein>
<dbReference type="EMBL" id="GBXM01069707">
    <property type="protein sequence ID" value="JAH38870.1"/>
    <property type="molecule type" value="Transcribed_RNA"/>
</dbReference>